<dbReference type="EMBL" id="JARKIK010000030">
    <property type="protein sequence ID" value="KAK8741590.1"/>
    <property type="molecule type" value="Genomic_DNA"/>
</dbReference>
<keyword evidence="2" id="KW-1185">Reference proteome</keyword>
<gene>
    <name evidence="1" type="ORF">OTU49_002285</name>
</gene>
<evidence type="ECO:0000313" key="1">
    <source>
        <dbReference type="EMBL" id="KAK8741590.1"/>
    </source>
</evidence>
<dbReference type="Proteomes" id="UP001445076">
    <property type="component" value="Unassembled WGS sequence"/>
</dbReference>
<dbReference type="InterPro" id="IPR011009">
    <property type="entry name" value="Kinase-like_dom_sf"/>
</dbReference>
<dbReference type="Gene3D" id="3.30.200.20">
    <property type="entry name" value="Phosphorylase Kinase, domain 1"/>
    <property type="match status" value="1"/>
</dbReference>
<dbReference type="AlphaFoldDB" id="A0AAW0XF16"/>
<proteinExistence type="predicted"/>
<name>A0AAW0XF16_CHEQU</name>
<dbReference type="SUPFAM" id="SSF56112">
    <property type="entry name" value="Protein kinase-like (PK-like)"/>
    <property type="match status" value="1"/>
</dbReference>
<sequence>MIKPENVETVRYFCQRFGTLIWDAALHDFLFNDNTRQRLGSGTYGVCYSAGVASNTWVTKLFDDTESSVESLLQEVEAMEALKDIPGIQKMIAVCPERLTIVTEYAG</sequence>
<evidence type="ECO:0008006" key="3">
    <source>
        <dbReference type="Google" id="ProtNLM"/>
    </source>
</evidence>
<organism evidence="1 2">
    <name type="scientific">Cherax quadricarinatus</name>
    <name type="common">Australian red claw crayfish</name>
    <dbReference type="NCBI Taxonomy" id="27406"/>
    <lineage>
        <taxon>Eukaryota</taxon>
        <taxon>Metazoa</taxon>
        <taxon>Ecdysozoa</taxon>
        <taxon>Arthropoda</taxon>
        <taxon>Crustacea</taxon>
        <taxon>Multicrustacea</taxon>
        <taxon>Malacostraca</taxon>
        <taxon>Eumalacostraca</taxon>
        <taxon>Eucarida</taxon>
        <taxon>Decapoda</taxon>
        <taxon>Pleocyemata</taxon>
        <taxon>Astacidea</taxon>
        <taxon>Parastacoidea</taxon>
        <taxon>Parastacidae</taxon>
        <taxon>Cherax</taxon>
    </lineage>
</organism>
<accession>A0AAW0XF16</accession>
<reference evidence="1 2" key="1">
    <citation type="journal article" date="2024" name="BMC Genomics">
        <title>Genome assembly of redclaw crayfish (Cherax quadricarinatus) provides insights into its immune adaptation and hypoxia tolerance.</title>
        <authorList>
            <person name="Liu Z."/>
            <person name="Zheng J."/>
            <person name="Li H."/>
            <person name="Fang K."/>
            <person name="Wang S."/>
            <person name="He J."/>
            <person name="Zhou D."/>
            <person name="Weng S."/>
            <person name="Chi M."/>
            <person name="Gu Z."/>
            <person name="He J."/>
            <person name="Li F."/>
            <person name="Wang M."/>
        </authorList>
    </citation>
    <scope>NUCLEOTIDE SEQUENCE [LARGE SCALE GENOMIC DNA]</scope>
    <source>
        <strain evidence="1">ZL_2023a</strain>
    </source>
</reference>
<evidence type="ECO:0000313" key="2">
    <source>
        <dbReference type="Proteomes" id="UP001445076"/>
    </source>
</evidence>
<protein>
    <recommendedName>
        <fullName evidence="3">Protein kinase domain-containing protein</fullName>
    </recommendedName>
</protein>
<comment type="caution">
    <text evidence="1">The sequence shown here is derived from an EMBL/GenBank/DDBJ whole genome shotgun (WGS) entry which is preliminary data.</text>
</comment>